<dbReference type="SUPFAM" id="SSF54665">
    <property type="entry name" value="CO dehydrogenase molybdoprotein N-domain-like"/>
    <property type="match status" value="1"/>
</dbReference>
<evidence type="ECO:0000259" key="3">
    <source>
        <dbReference type="SMART" id="SM01008"/>
    </source>
</evidence>
<dbReference type="SUPFAM" id="SSF56003">
    <property type="entry name" value="Molybdenum cofactor-binding domain"/>
    <property type="match status" value="1"/>
</dbReference>
<keyword evidence="5" id="KW-1185">Reference proteome</keyword>
<dbReference type="PANTHER" id="PTHR11908:SF132">
    <property type="entry name" value="ALDEHYDE OXIDASE 1-RELATED"/>
    <property type="match status" value="1"/>
</dbReference>
<dbReference type="Pfam" id="PF02738">
    <property type="entry name" value="MoCoBD_1"/>
    <property type="match status" value="1"/>
</dbReference>
<evidence type="ECO:0000313" key="5">
    <source>
        <dbReference type="Proteomes" id="UP000532440"/>
    </source>
</evidence>
<dbReference type="AlphaFoldDB" id="A0A7W8HKM0"/>
<dbReference type="SMART" id="SM01008">
    <property type="entry name" value="Ald_Xan_dh_C"/>
    <property type="match status" value="1"/>
</dbReference>
<dbReference type="PANTHER" id="PTHR11908">
    <property type="entry name" value="XANTHINE DEHYDROGENASE"/>
    <property type="match status" value="1"/>
</dbReference>
<dbReference type="Pfam" id="PF20256">
    <property type="entry name" value="MoCoBD_2"/>
    <property type="match status" value="1"/>
</dbReference>
<dbReference type="Gene3D" id="3.30.365.10">
    <property type="entry name" value="Aldehyde oxidase/xanthine dehydrogenase, molybdopterin binding domain"/>
    <property type="match status" value="4"/>
</dbReference>
<comment type="caution">
    <text evidence="4">The sequence shown here is derived from an EMBL/GenBank/DDBJ whole genome shotgun (WGS) entry which is preliminary data.</text>
</comment>
<dbReference type="GO" id="GO:0016491">
    <property type="term" value="F:oxidoreductase activity"/>
    <property type="evidence" value="ECO:0007669"/>
    <property type="project" value="UniProtKB-KW"/>
</dbReference>
<name>A0A7W8HKM0_9BURK</name>
<dbReference type="InterPro" id="IPR037165">
    <property type="entry name" value="AldOxase/xan_DH_Mopterin-bd_sf"/>
</dbReference>
<dbReference type="InterPro" id="IPR036856">
    <property type="entry name" value="Ald_Oxase/Xan_DH_a/b_sf"/>
</dbReference>
<evidence type="ECO:0000313" key="4">
    <source>
        <dbReference type="EMBL" id="MBB5272918.1"/>
    </source>
</evidence>
<reference evidence="4 5" key="1">
    <citation type="submission" date="2020-08" db="EMBL/GenBank/DDBJ databases">
        <title>Genomic Encyclopedia of Type Strains, Phase IV (KMG-IV): sequencing the most valuable type-strain genomes for metagenomic binning, comparative biology and taxonomic classification.</title>
        <authorList>
            <person name="Goeker M."/>
        </authorList>
    </citation>
    <scope>NUCLEOTIDE SEQUENCE [LARGE SCALE GENOMIC DNA]</scope>
    <source>
        <strain evidence="4 5">DSM 29781</strain>
    </source>
</reference>
<sequence>MNDRANIPAAAQAAALHVVGTRPVRPDGADKVTGRANFGADLRLPGMLTGRVKRSPHAHARILGIDIAAAAALPGVKAVVTAADFPALAAVAVEGGEGAATLRDVSSNCMARDKVLYVGHAVAAVAATSAAIAEAALALIEVRYEALPHVIEVEAAMAPGAPLLHEDLRTKGVTPAPEAASNVAEKIMLGRGDVAAAFVDPAQAEVVVEGRYVTAAVHQGYIEPHACVASAGADGQHQVWVSTQGQFMVRTLCAKLLGIAPSDIRVTPAEIGGGFGGKTTVYLEPVALALSRKCGRPVRMVMTRAEVFEASGPTSGAVAEVKLAARRDGRIVAAELVLKFQAGAFPGSPVGPACMTAFACYDIEHVAVTGYDVVSNRPKVAAYRAPGAPISAFAVESAMDELALKLGMDPIDLRLANAVKPGIKAVYGATFREIAFIDTLRAIQSHPHYRAPLPAGQGRGVACGFWFNAGGESSAAVHVDDDGGATVVSSSPDIGGSRASLAMMAAETLGLPIERVRAVVADTTAIGFSGLTGGSRVTFATGMAVVQAAQKVVDDLKRRAAATWDCSLEHVEWRDGQARCADPEKPQPPLGLKALAARSARTGGPIGAEASINAQGAGPGFAVHLCDVALDPETGRSTVVRYTAAQDVGRAIHPSYVEGQIQGGVAQGIGWALNEEYVYDAQGVQQNPGFLDYRMPVTSDLPMIDTILVETAPNSRHPYGAKGVGEAPIVPPLAAVANALSHAVGRRLAELPLSPPRVLDALDAARG</sequence>
<gene>
    <name evidence="4" type="ORF">HNQ70_002941</name>
</gene>
<dbReference type="InterPro" id="IPR016208">
    <property type="entry name" value="Ald_Oxase/xanthine_DH-like"/>
</dbReference>
<evidence type="ECO:0000256" key="1">
    <source>
        <dbReference type="ARBA" id="ARBA00022505"/>
    </source>
</evidence>
<dbReference type="RefSeq" id="WP_183968925.1">
    <property type="nucleotide sequence ID" value="NZ_BAABEW010000024.1"/>
</dbReference>
<accession>A0A7W8HKM0</accession>
<dbReference type="InterPro" id="IPR008274">
    <property type="entry name" value="AldOxase/xan_DH_MoCoBD1"/>
</dbReference>
<evidence type="ECO:0000256" key="2">
    <source>
        <dbReference type="ARBA" id="ARBA00023002"/>
    </source>
</evidence>
<proteinExistence type="predicted"/>
<dbReference type="InterPro" id="IPR000674">
    <property type="entry name" value="Ald_Oxase/Xan_DH_a/b"/>
</dbReference>
<organism evidence="4 5">
    <name type="scientific">Quisquiliibacterium transsilvanicum</name>
    <dbReference type="NCBI Taxonomy" id="1549638"/>
    <lineage>
        <taxon>Bacteria</taxon>
        <taxon>Pseudomonadati</taxon>
        <taxon>Pseudomonadota</taxon>
        <taxon>Betaproteobacteria</taxon>
        <taxon>Burkholderiales</taxon>
        <taxon>Burkholderiaceae</taxon>
        <taxon>Quisquiliibacterium</taxon>
    </lineage>
</organism>
<dbReference type="Pfam" id="PF01315">
    <property type="entry name" value="Ald_Xan_dh_C"/>
    <property type="match status" value="1"/>
</dbReference>
<dbReference type="InterPro" id="IPR046867">
    <property type="entry name" value="AldOxase/xan_DH_MoCoBD2"/>
</dbReference>
<dbReference type="Gene3D" id="3.90.1170.50">
    <property type="entry name" value="Aldehyde oxidase/xanthine dehydrogenase, a/b hammerhead"/>
    <property type="match status" value="1"/>
</dbReference>
<dbReference type="Proteomes" id="UP000532440">
    <property type="component" value="Unassembled WGS sequence"/>
</dbReference>
<dbReference type="GO" id="GO:0005506">
    <property type="term" value="F:iron ion binding"/>
    <property type="evidence" value="ECO:0007669"/>
    <property type="project" value="InterPro"/>
</dbReference>
<keyword evidence="1" id="KW-0500">Molybdenum</keyword>
<dbReference type="EMBL" id="JACHGB010000005">
    <property type="protein sequence ID" value="MBB5272918.1"/>
    <property type="molecule type" value="Genomic_DNA"/>
</dbReference>
<keyword evidence="2" id="KW-0560">Oxidoreductase</keyword>
<protein>
    <submittedName>
        <fullName evidence="4">CO/xanthine dehydrogenase Mo-binding subunit</fullName>
    </submittedName>
</protein>
<feature type="domain" description="Aldehyde oxidase/xanthine dehydrogenase a/b hammerhead" evidence="3">
    <location>
        <begin position="33"/>
        <end position="148"/>
    </location>
</feature>